<feature type="compositionally biased region" description="Pro residues" evidence="11">
    <location>
        <begin position="354"/>
        <end position="375"/>
    </location>
</feature>
<keyword evidence="14" id="KW-1185">Reference proteome</keyword>
<dbReference type="STRING" id="69332.A0A388M2L2"/>
<dbReference type="InterPro" id="IPR050914">
    <property type="entry name" value="snRNP_SmB/NAA38-like"/>
</dbReference>
<evidence type="ECO:0000256" key="2">
    <source>
        <dbReference type="ARBA" id="ARBA00004496"/>
    </source>
</evidence>
<comment type="caution">
    <text evidence="13">The sequence shown here is derived from an EMBL/GenBank/DDBJ whole genome shotgun (WGS) entry which is preliminary data.</text>
</comment>
<protein>
    <recommendedName>
        <fullName evidence="10">Sm protein B</fullName>
    </recommendedName>
</protein>
<dbReference type="EMBL" id="BFEA01000694">
    <property type="protein sequence ID" value="GBG88776.1"/>
    <property type="molecule type" value="Genomic_DNA"/>
</dbReference>
<dbReference type="Gramene" id="GBG88776">
    <property type="protein sequence ID" value="GBG88776"/>
    <property type="gene ID" value="CBR_g48393"/>
</dbReference>
<evidence type="ECO:0000256" key="11">
    <source>
        <dbReference type="SAM" id="MobiDB-lite"/>
    </source>
</evidence>
<evidence type="ECO:0000256" key="8">
    <source>
        <dbReference type="ARBA" id="ARBA00023242"/>
    </source>
</evidence>
<dbReference type="AlphaFoldDB" id="A0A388M2L2"/>
<dbReference type="OrthoDB" id="2020720at2759"/>
<dbReference type="InterPro" id="IPR047575">
    <property type="entry name" value="Sm"/>
</dbReference>
<evidence type="ECO:0000256" key="5">
    <source>
        <dbReference type="ARBA" id="ARBA00022664"/>
    </source>
</evidence>
<feature type="compositionally biased region" description="Low complexity" evidence="11">
    <location>
        <begin position="288"/>
        <end position="305"/>
    </location>
</feature>
<organism evidence="13 14">
    <name type="scientific">Chara braunii</name>
    <name type="common">Braun's stonewort</name>
    <dbReference type="NCBI Taxonomy" id="69332"/>
    <lineage>
        <taxon>Eukaryota</taxon>
        <taxon>Viridiplantae</taxon>
        <taxon>Streptophyta</taxon>
        <taxon>Charophyceae</taxon>
        <taxon>Charales</taxon>
        <taxon>Characeae</taxon>
        <taxon>Chara</taxon>
    </lineage>
</organism>
<keyword evidence="5" id="KW-0507">mRNA processing</keyword>
<dbReference type="GO" id="GO:0005682">
    <property type="term" value="C:U5 snRNP"/>
    <property type="evidence" value="ECO:0007669"/>
    <property type="project" value="TreeGrafter"/>
</dbReference>
<dbReference type="GO" id="GO:0003723">
    <property type="term" value="F:RNA binding"/>
    <property type="evidence" value="ECO:0007669"/>
    <property type="project" value="UniProtKB-KW"/>
</dbReference>
<evidence type="ECO:0000256" key="1">
    <source>
        <dbReference type="ARBA" id="ARBA00004123"/>
    </source>
</evidence>
<dbReference type="GO" id="GO:0071013">
    <property type="term" value="C:catalytic step 2 spliceosome"/>
    <property type="evidence" value="ECO:0007669"/>
    <property type="project" value="TreeGrafter"/>
</dbReference>
<dbReference type="GO" id="GO:0005687">
    <property type="term" value="C:U4 snRNP"/>
    <property type="evidence" value="ECO:0007669"/>
    <property type="project" value="TreeGrafter"/>
</dbReference>
<evidence type="ECO:0000256" key="4">
    <source>
        <dbReference type="ARBA" id="ARBA00022490"/>
    </source>
</evidence>
<dbReference type="FunFam" id="2.30.30.100:FF:000004">
    <property type="entry name" value="Small nuclear ribonucleoprotein-associated proteins"/>
    <property type="match status" value="1"/>
</dbReference>
<evidence type="ECO:0000256" key="10">
    <source>
        <dbReference type="ARBA" id="ARBA00041355"/>
    </source>
</evidence>
<dbReference type="SMART" id="SM00651">
    <property type="entry name" value="Sm"/>
    <property type="match status" value="1"/>
</dbReference>
<keyword evidence="7" id="KW-0508">mRNA splicing</keyword>
<sequence length="375" mass="38177">MSASRSSKMLQYINFRMRVTIQDGRQLIGKFLAFDKHMNLVLGDCEEMRKLPPVRGSAEKEREERRTLGLVLLRGEEVVSMAVEGPPPYEEARARAHAASQGGPGMGRAAGRGIPTAPLGHAPQGLAGPMRGLGGPAPGMMMPQAGRGGVAQVSAAPVTYGAPTSAPQGQIRPPMTFLPPSGGPSAGVRQGMPPPGSMSMPMRPPLIGGPPSSGMGGPPQVGVQQRPGMPPPGGPSSTQTLMGSGGAPPSAHLGGPVPQSSTTGQSMMTQQGQPGMGLPQSMMPPPGIAGMPPMMRPPMAGNAMMRPPPPPPNLFQSGGPPRPGMPPPPMGSGPPRPGMPPPPMGAPGMMPPGGALPPRPGMPGGPPNMQPPPQR</sequence>
<dbReference type="GO" id="GO:0046540">
    <property type="term" value="C:U4/U6 x U5 tri-snRNP complex"/>
    <property type="evidence" value="ECO:0007669"/>
    <property type="project" value="TreeGrafter"/>
</dbReference>
<dbReference type="SUPFAM" id="SSF50182">
    <property type="entry name" value="Sm-like ribonucleoproteins"/>
    <property type="match status" value="1"/>
</dbReference>
<feature type="compositionally biased region" description="Low complexity" evidence="11">
    <location>
        <begin position="258"/>
        <end position="281"/>
    </location>
</feature>
<keyword evidence="9" id="KW-0687">Ribonucleoprotein</keyword>
<dbReference type="PANTHER" id="PTHR10701:SF0">
    <property type="entry name" value="SMALL NUCLEAR RIBONUCLEOPROTEIN-ASSOCIATED PROTEIN B"/>
    <property type="match status" value="1"/>
</dbReference>
<feature type="compositionally biased region" description="Pro residues" evidence="11">
    <location>
        <begin position="320"/>
        <end position="345"/>
    </location>
</feature>
<dbReference type="GO" id="GO:0005685">
    <property type="term" value="C:U1 snRNP"/>
    <property type="evidence" value="ECO:0007669"/>
    <property type="project" value="TreeGrafter"/>
</dbReference>
<comment type="similarity">
    <text evidence="3">Belongs to the snRNP SmB/SmN family.</text>
</comment>
<accession>A0A388M2L2</accession>
<gene>
    <name evidence="13" type="ORF">CBR_g48393</name>
</gene>
<comment type="subcellular location">
    <subcellularLocation>
        <location evidence="2">Cytoplasm</location>
    </subcellularLocation>
    <subcellularLocation>
        <location evidence="1">Nucleus</location>
    </subcellularLocation>
</comment>
<dbReference type="GO" id="GO:0071004">
    <property type="term" value="C:U2-type prespliceosome"/>
    <property type="evidence" value="ECO:0007669"/>
    <property type="project" value="TreeGrafter"/>
</dbReference>
<feature type="domain" description="Sm" evidence="12">
    <location>
        <begin position="4"/>
        <end position="87"/>
    </location>
</feature>
<evidence type="ECO:0000256" key="9">
    <source>
        <dbReference type="ARBA" id="ARBA00023274"/>
    </source>
</evidence>
<dbReference type="InterPro" id="IPR001163">
    <property type="entry name" value="Sm_dom_euk/arc"/>
</dbReference>
<dbReference type="InterPro" id="IPR010920">
    <property type="entry name" value="LSM_dom_sf"/>
</dbReference>
<feature type="compositionally biased region" description="Pro residues" evidence="11">
    <location>
        <begin position="192"/>
        <end position="208"/>
    </location>
</feature>
<dbReference type="GO" id="GO:0000398">
    <property type="term" value="P:mRNA splicing, via spliceosome"/>
    <property type="evidence" value="ECO:0007669"/>
    <property type="project" value="TreeGrafter"/>
</dbReference>
<dbReference type="OMA" id="KMINYRM"/>
<dbReference type="Gene3D" id="2.30.30.100">
    <property type="match status" value="1"/>
</dbReference>
<evidence type="ECO:0000256" key="6">
    <source>
        <dbReference type="ARBA" id="ARBA00022884"/>
    </source>
</evidence>
<evidence type="ECO:0000256" key="3">
    <source>
        <dbReference type="ARBA" id="ARBA00009123"/>
    </source>
</evidence>
<dbReference type="GO" id="GO:0070990">
    <property type="term" value="F:snRNP binding"/>
    <property type="evidence" value="ECO:0007669"/>
    <property type="project" value="TreeGrafter"/>
</dbReference>
<evidence type="ECO:0000313" key="13">
    <source>
        <dbReference type="EMBL" id="GBG88776.1"/>
    </source>
</evidence>
<dbReference type="GO" id="GO:0005737">
    <property type="term" value="C:cytoplasm"/>
    <property type="evidence" value="ECO:0007669"/>
    <property type="project" value="UniProtKB-SubCell"/>
</dbReference>
<reference evidence="13 14" key="1">
    <citation type="journal article" date="2018" name="Cell">
        <title>The Chara Genome: Secondary Complexity and Implications for Plant Terrestrialization.</title>
        <authorList>
            <person name="Nishiyama T."/>
            <person name="Sakayama H."/>
            <person name="Vries J.D."/>
            <person name="Buschmann H."/>
            <person name="Saint-Marcoux D."/>
            <person name="Ullrich K.K."/>
            <person name="Haas F.B."/>
            <person name="Vanderstraeten L."/>
            <person name="Becker D."/>
            <person name="Lang D."/>
            <person name="Vosolsobe S."/>
            <person name="Rombauts S."/>
            <person name="Wilhelmsson P.K.I."/>
            <person name="Janitza P."/>
            <person name="Kern R."/>
            <person name="Heyl A."/>
            <person name="Rumpler F."/>
            <person name="Villalobos L.I.A.C."/>
            <person name="Clay J.M."/>
            <person name="Skokan R."/>
            <person name="Toyoda A."/>
            <person name="Suzuki Y."/>
            <person name="Kagoshima H."/>
            <person name="Schijlen E."/>
            <person name="Tajeshwar N."/>
            <person name="Catarino B."/>
            <person name="Hetherington A.J."/>
            <person name="Saltykova A."/>
            <person name="Bonnot C."/>
            <person name="Breuninger H."/>
            <person name="Symeonidi A."/>
            <person name="Radhakrishnan G.V."/>
            <person name="Van Nieuwerburgh F."/>
            <person name="Deforce D."/>
            <person name="Chang C."/>
            <person name="Karol K.G."/>
            <person name="Hedrich R."/>
            <person name="Ulvskov P."/>
            <person name="Glockner G."/>
            <person name="Delwiche C.F."/>
            <person name="Petrasek J."/>
            <person name="Van de Peer Y."/>
            <person name="Friml J."/>
            <person name="Beilby M."/>
            <person name="Dolan L."/>
            <person name="Kohara Y."/>
            <person name="Sugano S."/>
            <person name="Fujiyama A."/>
            <person name="Delaux P.-M."/>
            <person name="Quint M."/>
            <person name="TheiBen G."/>
            <person name="Hagemann M."/>
            <person name="Harholt J."/>
            <person name="Dunand C."/>
            <person name="Zachgo S."/>
            <person name="Langdale J."/>
            <person name="Maumus F."/>
            <person name="Straeten D.V.D."/>
            <person name="Gould S.B."/>
            <person name="Rensing S.A."/>
        </authorList>
    </citation>
    <scope>NUCLEOTIDE SEQUENCE [LARGE SCALE GENOMIC DNA]</scope>
    <source>
        <strain evidence="13 14">S276</strain>
    </source>
</reference>
<keyword evidence="8" id="KW-0539">Nucleus</keyword>
<keyword evidence="6" id="KW-0694">RNA-binding</keyword>
<name>A0A388M2L2_CHABU</name>
<dbReference type="PROSITE" id="PS52002">
    <property type="entry name" value="SM"/>
    <property type="match status" value="1"/>
</dbReference>
<proteinExistence type="inferred from homology"/>
<feature type="region of interest" description="Disordered" evidence="11">
    <location>
        <begin position="180"/>
        <end position="375"/>
    </location>
</feature>
<evidence type="ECO:0000259" key="12">
    <source>
        <dbReference type="PROSITE" id="PS52002"/>
    </source>
</evidence>
<dbReference type="PANTHER" id="PTHR10701">
    <property type="entry name" value="SMALL NUCLEAR RIBONUCLEOPROTEIN-ASSOCIATED PROTEIN B AND N"/>
    <property type="match status" value="1"/>
</dbReference>
<dbReference type="Proteomes" id="UP000265515">
    <property type="component" value="Unassembled WGS sequence"/>
</dbReference>
<dbReference type="Pfam" id="PF01423">
    <property type="entry name" value="LSM"/>
    <property type="match status" value="1"/>
</dbReference>
<evidence type="ECO:0000256" key="7">
    <source>
        <dbReference type="ARBA" id="ARBA00023187"/>
    </source>
</evidence>
<evidence type="ECO:0000313" key="14">
    <source>
        <dbReference type="Proteomes" id="UP000265515"/>
    </source>
</evidence>
<dbReference type="GO" id="GO:0005686">
    <property type="term" value="C:U2 snRNP"/>
    <property type="evidence" value="ECO:0007669"/>
    <property type="project" value="TreeGrafter"/>
</dbReference>
<dbReference type="CDD" id="cd01717">
    <property type="entry name" value="Sm_B"/>
    <property type="match status" value="1"/>
</dbReference>
<keyword evidence="4" id="KW-0963">Cytoplasm</keyword>